<dbReference type="PANTHER" id="PTHR45947:SF3">
    <property type="entry name" value="SULFOQUINOVOSYL TRANSFERASE SQD2"/>
    <property type="match status" value="1"/>
</dbReference>
<sequence>MTPPRMLSLGHSQVVGSNRRLAYELAMAYGWEVVVVAPRVWKGEWGRMTADPVEVGLPHCGSSRPSHGASLVLDDLVQPFARLPQLIRYGRTALDLIRSGRFDLIRLEQEPYVLAAGQTARAMPSNSFLAVATYQNLLKRYPPPFSWSERATISRADAWLPYGQTARNALASRYDTGRILVRVLPPGVDHHRFAPNPAAARTIRQRLGWSEPGPPLIGYVGRFVPEKGIDLLIDLMDRREPGRFRGLFVGGGPLESQLRALESRHQGAVRVVTGVGHEAIAGWINALDLLVLPSRTTRRWREQFGRVLVEAMACGKPVIATASGEIPHVVGEAGWLVAERPAHQRSIEVEDWLHAILQLVESPDRRRQLGDAGRTRVLDRFAWPVIAAAYVDLLEHLRSQPRP</sequence>
<dbReference type="OrthoDB" id="232381at2"/>
<dbReference type="STRING" id="575540.Isop_1080"/>
<reference key="1">
    <citation type="submission" date="2010-11" db="EMBL/GenBank/DDBJ databases">
        <title>The complete sequence of chromosome of Isophaera pallida ATCC 43644.</title>
        <authorList>
            <consortium name="US DOE Joint Genome Institute (JGI-PGF)"/>
            <person name="Lucas S."/>
            <person name="Copeland A."/>
            <person name="Lapidus A."/>
            <person name="Bruce D."/>
            <person name="Goodwin L."/>
            <person name="Pitluck S."/>
            <person name="Kyrpides N."/>
            <person name="Mavromatis K."/>
            <person name="Pagani I."/>
            <person name="Ivanova N."/>
            <person name="Saunders E."/>
            <person name="Brettin T."/>
            <person name="Detter J.C."/>
            <person name="Han C."/>
            <person name="Tapia R."/>
            <person name="Land M."/>
            <person name="Hauser L."/>
            <person name="Markowitz V."/>
            <person name="Cheng J.-F."/>
            <person name="Hugenholtz P."/>
            <person name="Woyke T."/>
            <person name="Wu D."/>
            <person name="Eisen J.A."/>
        </authorList>
    </citation>
    <scope>NUCLEOTIDE SEQUENCE</scope>
    <source>
        <strain>ATCC 43644</strain>
    </source>
</reference>
<dbReference type="GO" id="GO:0016757">
    <property type="term" value="F:glycosyltransferase activity"/>
    <property type="evidence" value="ECO:0007669"/>
    <property type="project" value="InterPro"/>
</dbReference>
<reference evidence="3 4" key="2">
    <citation type="journal article" date="2011" name="Stand. Genomic Sci.">
        <title>Complete genome sequence of Isosphaera pallida type strain (IS1B).</title>
        <authorList>
            <consortium name="US DOE Joint Genome Institute (JGI-PGF)"/>
            <person name="Goker M."/>
            <person name="Cleland D."/>
            <person name="Saunders E."/>
            <person name="Lapidus A."/>
            <person name="Nolan M."/>
            <person name="Lucas S."/>
            <person name="Hammon N."/>
            <person name="Deshpande S."/>
            <person name="Cheng J.F."/>
            <person name="Tapia R."/>
            <person name="Han C."/>
            <person name="Goodwin L."/>
            <person name="Pitluck S."/>
            <person name="Liolios K."/>
            <person name="Pagani I."/>
            <person name="Ivanova N."/>
            <person name="Mavromatis K."/>
            <person name="Pati A."/>
            <person name="Chen A."/>
            <person name="Palaniappan K."/>
            <person name="Land M."/>
            <person name="Hauser L."/>
            <person name="Chang Y.J."/>
            <person name="Jeffries C.D."/>
            <person name="Detter J.C."/>
            <person name="Beck B."/>
            <person name="Woyke T."/>
            <person name="Bristow J."/>
            <person name="Eisen J.A."/>
            <person name="Markowitz V."/>
            <person name="Hugenholtz P."/>
            <person name="Kyrpides N.C."/>
            <person name="Klenk H.P."/>
        </authorList>
    </citation>
    <scope>NUCLEOTIDE SEQUENCE [LARGE SCALE GENOMIC DNA]</scope>
    <source>
        <strain evidence="4">ATCC 43644 / DSM 9630 / IS1B</strain>
    </source>
</reference>
<feature type="domain" description="Glycosyltransferase subfamily 4-like N-terminal" evidence="2">
    <location>
        <begin position="30"/>
        <end position="192"/>
    </location>
</feature>
<name>E8R4S2_ISOPI</name>
<dbReference type="eggNOG" id="COG0438">
    <property type="taxonomic scope" value="Bacteria"/>
</dbReference>
<dbReference type="KEGG" id="ipa:Isop_1080"/>
<evidence type="ECO:0000259" key="2">
    <source>
        <dbReference type="Pfam" id="PF13439"/>
    </source>
</evidence>
<dbReference type="InParanoid" id="E8R4S2"/>
<dbReference type="InterPro" id="IPR050194">
    <property type="entry name" value="Glycosyltransferase_grp1"/>
</dbReference>
<protein>
    <submittedName>
        <fullName evidence="3">Glycosyl transferase group 1</fullName>
    </submittedName>
</protein>
<dbReference type="InterPro" id="IPR001296">
    <property type="entry name" value="Glyco_trans_1"/>
</dbReference>
<feature type="domain" description="Glycosyl transferase family 1" evidence="1">
    <location>
        <begin position="212"/>
        <end position="375"/>
    </location>
</feature>
<dbReference type="EMBL" id="CP002353">
    <property type="protein sequence ID" value="ADV61668.1"/>
    <property type="molecule type" value="Genomic_DNA"/>
</dbReference>
<keyword evidence="3" id="KW-0808">Transferase</keyword>
<keyword evidence="4" id="KW-1185">Reference proteome</keyword>
<accession>E8R4S2</accession>
<organism evidence="3 4">
    <name type="scientific">Isosphaera pallida (strain ATCC 43644 / DSM 9630 / IS1B)</name>
    <dbReference type="NCBI Taxonomy" id="575540"/>
    <lineage>
        <taxon>Bacteria</taxon>
        <taxon>Pseudomonadati</taxon>
        <taxon>Planctomycetota</taxon>
        <taxon>Planctomycetia</taxon>
        <taxon>Isosphaerales</taxon>
        <taxon>Isosphaeraceae</taxon>
        <taxon>Isosphaera</taxon>
    </lineage>
</organism>
<evidence type="ECO:0000313" key="4">
    <source>
        <dbReference type="Proteomes" id="UP000008631"/>
    </source>
</evidence>
<dbReference type="AlphaFoldDB" id="E8R4S2"/>
<dbReference type="PANTHER" id="PTHR45947">
    <property type="entry name" value="SULFOQUINOVOSYL TRANSFERASE SQD2"/>
    <property type="match status" value="1"/>
</dbReference>
<evidence type="ECO:0000259" key="1">
    <source>
        <dbReference type="Pfam" id="PF00534"/>
    </source>
</evidence>
<dbReference type="Pfam" id="PF00534">
    <property type="entry name" value="Glycos_transf_1"/>
    <property type="match status" value="1"/>
</dbReference>
<proteinExistence type="predicted"/>
<dbReference type="CDD" id="cd03801">
    <property type="entry name" value="GT4_PimA-like"/>
    <property type="match status" value="1"/>
</dbReference>
<dbReference type="Pfam" id="PF13439">
    <property type="entry name" value="Glyco_transf_4"/>
    <property type="match status" value="1"/>
</dbReference>
<gene>
    <name evidence="3" type="ordered locus">Isop_1080</name>
</gene>
<dbReference type="Gene3D" id="3.40.50.2000">
    <property type="entry name" value="Glycogen Phosphorylase B"/>
    <property type="match status" value="2"/>
</dbReference>
<dbReference type="InterPro" id="IPR028098">
    <property type="entry name" value="Glyco_trans_4-like_N"/>
</dbReference>
<dbReference type="SUPFAM" id="SSF53756">
    <property type="entry name" value="UDP-Glycosyltransferase/glycogen phosphorylase"/>
    <property type="match status" value="1"/>
</dbReference>
<dbReference type="HOGENOM" id="CLU_009583_2_4_0"/>
<dbReference type="Proteomes" id="UP000008631">
    <property type="component" value="Chromosome"/>
</dbReference>
<evidence type="ECO:0000313" key="3">
    <source>
        <dbReference type="EMBL" id="ADV61668.1"/>
    </source>
</evidence>